<dbReference type="InterPro" id="IPR016024">
    <property type="entry name" value="ARM-type_fold"/>
</dbReference>
<protein>
    <submittedName>
        <fullName evidence="7">CBF/Mak21 family-domain-containing protein</fullName>
    </submittedName>
</protein>
<dbReference type="GO" id="GO:0031965">
    <property type="term" value="C:nuclear membrane"/>
    <property type="evidence" value="ECO:0007669"/>
    <property type="project" value="UniProtKB-SubCell"/>
</dbReference>
<dbReference type="GO" id="GO:0030692">
    <property type="term" value="C:Noc4p-Nop14p complex"/>
    <property type="evidence" value="ECO:0007669"/>
    <property type="project" value="TreeGrafter"/>
</dbReference>
<dbReference type="InterPro" id="IPR005612">
    <property type="entry name" value="CCAAT-binding_factor"/>
</dbReference>
<organism evidence="7 8">
    <name type="scientific">Dichotomopilus funicola</name>
    <dbReference type="NCBI Taxonomy" id="1934379"/>
    <lineage>
        <taxon>Eukaryota</taxon>
        <taxon>Fungi</taxon>
        <taxon>Dikarya</taxon>
        <taxon>Ascomycota</taxon>
        <taxon>Pezizomycotina</taxon>
        <taxon>Sordariomycetes</taxon>
        <taxon>Sordariomycetidae</taxon>
        <taxon>Sordariales</taxon>
        <taxon>Chaetomiaceae</taxon>
        <taxon>Dichotomopilus</taxon>
    </lineage>
</organism>
<dbReference type="GeneID" id="87814187"/>
<keyword evidence="8" id="KW-1185">Reference proteome</keyword>
<keyword evidence="4" id="KW-0472">Membrane</keyword>
<sequence length="548" mass="62639">MPEAVGDSGVKATGKRKHTANGDVSKKKRKSENTHDDDNVQTTIERLESEIQESKKHYNNIATILNLAQAHNEKPKAALAASEALCRIFIRLLAAGSLVKRKDASEKDATVTNWLRSRLEDYRRALLAMFQSAKLASNALMLAMALLKAEAQHLNDSAEAIFPRYFFSDIVATILESPVDQVMEEFSEKFVDEYHDIRYYTFEAIKAYINEREHNVSEEIRDTVFELLISMEDVPDSNDDLEEFYIEPPQKKKHPLRSLSQHKKRAQEAWLALMHLGLSKEQRKKVLEAMSGSIAPWFTQPELLMDFLTDCYNTGGSISLLALSGVFYLIQERNLDYPEFFSKLYSLLDADILHSKHRSRFFRLLDTFLGSSHLPAVMVASFIKRLARLALNAPPSAIVAIVPWFYNLFKKHPLTTFMMHRVPRTQEERDLLESQGLEDPFLPDEKDPMETRAIDSCLWEIVQLQSHYHPNVATIAKIISEQFTKQAYSLEDFLDHSYGSLLEAEMAKEVKKPPVVEYMIPKRIFTKAGDSPEETDSLLVSLWDFGSP</sequence>
<comment type="similarity">
    <text evidence="2">Belongs to the CBF/MAK21 family.</text>
</comment>
<dbReference type="RefSeq" id="XP_062635991.1">
    <property type="nucleotide sequence ID" value="XM_062777574.1"/>
</dbReference>
<feature type="region of interest" description="Disordered" evidence="5">
    <location>
        <begin position="1"/>
        <end position="42"/>
    </location>
</feature>
<dbReference type="SUPFAM" id="SSF48371">
    <property type="entry name" value="ARM repeat"/>
    <property type="match status" value="1"/>
</dbReference>
<dbReference type="PANTHER" id="PTHR12455">
    <property type="entry name" value="NUCLEOLAR COMPLEX PROTEIN 4"/>
    <property type="match status" value="1"/>
</dbReference>
<dbReference type="InterPro" id="IPR027193">
    <property type="entry name" value="Noc4"/>
</dbReference>
<dbReference type="AlphaFoldDB" id="A0AAN6V224"/>
<keyword evidence="4" id="KW-1133">Transmembrane helix</keyword>
<dbReference type="EMBL" id="MU853595">
    <property type="protein sequence ID" value="KAK4142620.1"/>
    <property type="molecule type" value="Genomic_DNA"/>
</dbReference>
<comment type="caution">
    <text evidence="7">The sequence shown here is derived from an EMBL/GenBank/DDBJ whole genome shotgun (WGS) entry which is preliminary data.</text>
</comment>
<evidence type="ECO:0000256" key="1">
    <source>
        <dbReference type="ARBA" id="ARBA00004232"/>
    </source>
</evidence>
<reference evidence="7" key="2">
    <citation type="submission" date="2023-05" db="EMBL/GenBank/DDBJ databases">
        <authorList>
            <consortium name="Lawrence Berkeley National Laboratory"/>
            <person name="Steindorff A."/>
            <person name="Hensen N."/>
            <person name="Bonometti L."/>
            <person name="Westerberg I."/>
            <person name="Brannstrom I.O."/>
            <person name="Guillou S."/>
            <person name="Cros-Aarteil S."/>
            <person name="Calhoun S."/>
            <person name="Haridas S."/>
            <person name="Kuo A."/>
            <person name="Mondo S."/>
            <person name="Pangilinan J."/>
            <person name="Riley R."/>
            <person name="Labutti K."/>
            <person name="Andreopoulos B."/>
            <person name="Lipzen A."/>
            <person name="Chen C."/>
            <person name="Yanf M."/>
            <person name="Daum C."/>
            <person name="Ng V."/>
            <person name="Clum A."/>
            <person name="Ohm R."/>
            <person name="Martin F."/>
            <person name="Silar P."/>
            <person name="Natvig D."/>
            <person name="Lalanne C."/>
            <person name="Gautier V."/>
            <person name="Ament-Velasquez S.L."/>
            <person name="Kruys A."/>
            <person name="Hutchinson M.I."/>
            <person name="Powell A.J."/>
            <person name="Barry K."/>
            <person name="Miller A.N."/>
            <person name="Grigoriev I.V."/>
            <person name="Debuchy R."/>
            <person name="Gladieux P."/>
            <person name="Thoren M.H."/>
            <person name="Johannesson H."/>
        </authorList>
    </citation>
    <scope>NUCLEOTIDE SEQUENCE</scope>
    <source>
        <strain evidence="7">CBS 141.50</strain>
    </source>
</reference>
<comment type="subcellular location">
    <subcellularLocation>
        <location evidence="1">Nucleus membrane</location>
        <topology evidence="1">Multi-pass membrane protein</topology>
    </subcellularLocation>
</comment>
<dbReference type="Pfam" id="PF03914">
    <property type="entry name" value="CBF"/>
    <property type="match status" value="1"/>
</dbReference>
<gene>
    <name evidence="7" type="ORF">C8A04DRAFT_13083</name>
</gene>
<reference evidence="7" key="1">
    <citation type="journal article" date="2023" name="Mol. Phylogenet. Evol.">
        <title>Genome-scale phylogeny and comparative genomics of the fungal order Sordariales.</title>
        <authorList>
            <person name="Hensen N."/>
            <person name="Bonometti L."/>
            <person name="Westerberg I."/>
            <person name="Brannstrom I.O."/>
            <person name="Guillou S."/>
            <person name="Cros-Aarteil S."/>
            <person name="Calhoun S."/>
            <person name="Haridas S."/>
            <person name="Kuo A."/>
            <person name="Mondo S."/>
            <person name="Pangilinan J."/>
            <person name="Riley R."/>
            <person name="LaButti K."/>
            <person name="Andreopoulos B."/>
            <person name="Lipzen A."/>
            <person name="Chen C."/>
            <person name="Yan M."/>
            <person name="Daum C."/>
            <person name="Ng V."/>
            <person name="Clum A."/>
            <person name="Steindorff A."/>
            <person name="Ohm R.A."/>
            <person name="Martin F."/>
            <person name="Silar P."/>
            <person name="Natvig D.O."/>
            <person name="Lalanne C."/>
            <person name="Gautier V."/>
            <person name="Ament-Velasquez S.L."/>
            <person name="Kruys A."/>
            <person name="Hutchinson M.I."/>
            <person name="Powell A.J."/>
            <person name="Barry K."/>
            <person name="Miller A.N."/>
            <person name="Grigoriev I.V."/>
            <person name="Debuchy R."/>
            <person name="Gladieux P."/>
            <person name="Hiltunen Thoren M."/>
            <person name="Johannesson H."/>
        </authorList>
    </citation>
    <scope>NUCLEOTIDE SEQUENCE</scope>
    <source>
        <strain evidence="7">CBS 141.50</strain>
    </source>
</reference>
<evidence type="ECO:0000313" key="8">
    <source>
        <dbReference type="Proteomes" id="UP001302676"/>
    </source>
</evidence>
<evidence type="ECO:0000313" key="7">
    <source>
        <dbReference type="EMBL" id="KAK4142620.1"/>
    </source>
</evidence>
<evidence type="ECO:0000259" key="6">
    <source>
        <dbReference type="Pfam" id="PF03914"/>
    </source>
</evidence>
<evidence type="ECO:0000256" key="4">
    <source>
        <dbReference type="ARBA" id="ARBA00022989"/>
    </source>
</evidence>
<dbReference type="GO" id="GO:0032040">
    <property type="term" value="C:small-subunit processome"/>
    <property type="evidence" value="ECO:0007669"/>
    <property type="project" value="TreeGrafter"/>
</dbReference>
<proteinExistence type="inferred from homology"/>
<evidence type="ECO:0000256" key="5">
    <source>
        <dbReference type="SAM" id="MobiDB-lite"/>
    </source>
</evidence>
<keyword evidence="3" id="KW-0812">Transmembrane</keyword>
<feature type="domain" description="CCAAT-binding factor" evidence="6">
    <location>
        <begin position="319"/>
        <end position="476"/>
    </location>
</feature>
<dbReference type="Proteomes" id="UP001302676">
    <property type="component" value="Unassembled WGS sequence"/>
</dbReference>
<evidence type="ECO:0000256" key="3">
    <source>
        <dbReference type="ARBA" id="ARBA00022692"/>
    </source>
</evidence>
<accession>A0AAN6V224</accession>
<evidence type="ECO:0000256" key="2">
    <source>
        <dbReference type="ARBA" id="ARBA00007797"/>
    </source>
</evidence>
<dbReference type="GO" id="GO:0042254">
    <property type="term" value="P:ribosome biogenesis"/>
    <property type="evidence" value="ECO:0007669"/>
    <property type="project" value="InterPro"/>
</dbReference>
<dbReference type="PANTHER" id="PTHR12455:SF0">
    <property type="entry name" value="NUCLEOLAR COMPLEX PROTEIN 4 HOMOLOG"/>
    <property type="match status" value="1"/>
</dbReference>
<name>A0AAN6V224_9PEZI</name>